<organism evidence="1 2">
    <name type="scientific">Pyrocoelia pectoralis</name>
    <dbReference type="NCBI Taxonomy" id="417401"/>
    <lineage>
        <taxon>Eukaryota</taxon>
        <taxon>Metazoa</taxon>
        <taxon>Ecdysozoa</taxon>
        <taxon>Arthropoda</taxon>
        <taxon>Hexapoda</taxon>
        <taxon>Insecta</taxon>
        <taxon>Pterygota</taxon>
        <taxon>Neoptera</taxon>
        <taxon>Endopterygota</taxon>
        <taxon>Coleoptera</taxon>
        <taxon>Polyphaga</taxon>
        <taxon>Elateriformia</taxon>
        <taxon>Elateroidea</taxon>
        <taxon>Lampyridae</taxon>
        <taxon>Lampyrinae</taxon>
        <taxon>Pyrocoelia</taxon>
    </lineage>
</organism>
<gene>
    <name evidence="1" type="ORF">RI129_002372</name>
</gene>
<dbReference type="EMBL" id="JAVRBK010000002">
    <property type="protein sequence ID" value="KAK5647480.1"/>
    <property type="molecule type" value="Genomic_DNA"/>
</dbReference>
<dbReference type="AlphaFoldDB" id="A0AAN7ZHW9"/>
<sequence length="488" mass="54988">MYTIPEWPNKSLNWDSKLLEILDEPKNVPRDDNLENFLNKSQAFPVKFPIDSMRCKTLKDTVDSNILERNINSAYPIIHEYALHLCAKFLLHKKQNGTVDEEGLYANMKLLSFVDRLLTKRAVMFMGRFDSYLLLNGTRGAGKWDLIGKDPRSRLSLENCLSYDEIKLSAFLSVSSFSYFINNGTRKNMGKIPSTRLNIENEGVVIGLIGARLKKIKVMEYEEMVITKTQNTEDNGYGEEDTLHTVFAHFYNEPCFTYNKMQTQANVEVGRFTSLGEDAFFDNTVFAKRISLSIDTLLVEANERAQYKNTTAFIHVVGIGLGVWKCSPHQEELFVQVFGKRLESLGKSIPFVSDIFFSYIKAKQCNGCKSGDVMKIEDHPKGIKIHIGKRDPHVKLSGEDTGKLLVVSYAWDGNALPGNEFWQGKLGSTGDSAAAASTQITELHNCHINPKVCAANLRVVTSNGLKTIDEYVKSVQNSKENWKTDSNG</sequence>
<dbReference type="Proteomes" id="UP001329430">
    <property type="component" value="Chromosome 2"/>
</dbReference>
<dbReference type="InterPro" id="IPR032063">
    <property type="entry name" value="MavL-like"/>
</dbReference>
<protein>
    <submittedName>
        <fullName evidence="1">Uncharacterized protein</fullName>
    </submittedName>
</protein>
<dbReference type="Pfam" id="PF16062">
    <property type="entry name" value="MavL-like"/>
    <property type="match status" value="1"/>
</dbReference>
<evidence type="ECO:0000313" key="2">
    <source>
        <dbReference type="Proteomes" id="UP001329430"/>
    </source>
</evidence>
<keyword evidence="2" id="KW-1185">Reference proteome</keyword>
<accession>A0AAN7ZHW9</accession>
<reference evidence="1 2" key="1">
    <citation type="journal article" date="2024" name="Insects">
        <title>An Improved Chromosome-Level Genome Assembly of the Firefly Pyrocoelia pectoralis.</title>
        <authorList>
            <person name="Fu X."/>
            <person name="Meyer-Rochow V.B."/>
            <person name="Ballantyne L."/>
            <person name="Zhu X."/>
        </authorList>
    </citation>
    <scope>NUCLEOTIDE SEQUENCE [LARGE SCALE GENOMIC DNA]</scope>
    <source>
        <strain evidence="1">XCY_ONT2</strain>
    </source>
</reference>
<comment type="caution">
    <text evidence="1">The sequence shown here is derived from an EMBL/GenBank/DDBJ whole genome shotgun (WGS) entry which is preliminary data.</text>
</comment>
<proteinExistence type="predicted"/>
<evidence type="ECO:0000313" key="1">
    <source>
        <dbReference type="EMBL" id="KAK5647480.1"/>
    </source>
</evidence>
<name>A0AAN7ZHW9_9COLE</name>